<organism evidence="1">
    <name type="scientific">Anopheles triannulatus</name>
    <dbReference type="NCBI Taxonomy" id="58253"/>
    <lineage>
        <taxon>Eukaryota</taxon>
        <taxon>Metazoa</taxon>
        <taxon>Ecdysozoa</taxon>
        <taxon>Arthropoda</taxon>
        <taxon>Hexapoda</taxon>
        <taxon>Insecta</taxon>
        <taxon>Pterygota</taxon>
        <taxon>Neoptera</taxon>
        <taxon>Endopterygota</taxon>
        <taxon>Diptera</taxon>
        <taxon>Nematocera</taxon>
        <taxon>Culicoidea</taxon>
        <taxon>Culicidae</taxon>
        <taxon>Anophelinae</taxon>
        <taxon>Anopheles</taxon>
    </lineage>
</organism>
<sequence>MVAWLCCHLAGCGYALEGVLVVLNSKVYRGQLASQPAIVWPRITAAGAAAAVALRKNFPFLKFRSTRSDRRTHSFFVLPKPDALSLLSVLRWNFPRRNNIQLCCWRRRRRRRVGWKQARGNVERER</sequence>
<proteinExistence type="predicted"/>
<evidence type="ECO:0000313" key="1">
    <source>
        <dbReference type="EMBL" id="MBW48248.1"/>
    </source>
</evidence>
<dbReference type="AlphaFoldDB" id="A0A2M4B604"/>
<name>A0A2M4B604_9DIPT</name>
<accession>A0A2M4B604</accession>
<reference evidence="1" key="1">
    <citation type="submission" date="2018-01" db="EMBL/GenBank/DDBJ databases">
        <title>An insight into the sialome of Amazonian anophelines.</title>
        <authorList>
            <person name="Ribeiro J.M."/>
            <person name="Scarpassa V."/>
            <person name="Calvo E."/>
        </authorList>
    </citation>
    <scope>NUCLEOTIDE SEQUENCE</scope>
    <source>
        <tissue evidence="1">Salivary glands</tissue>
    </source>
</reference>
<dbReference type="EMBL" id="GGFK01014927">
    <property type="protein sequence ID" value="MBW48248.1"/>
    <property type="molecule type" value="Transcribed_RNA"/>
</dbReference>
<protein>
    <submittedName>
        <fullName evidence="1">Putative secreted protein</fullName>
    </submittedName>
</protein>